<accession>A0A370GX10</accession>
<keyword evidence="2" id="KW-0812">Transmembrane</keyword>
<name>A0A370GX10_9NOCA</name>
<feature type="transmembrane region" description="Helical" evidence="2">
    <location>
        <begin position="179"/>
        <end position="203"/>
    </location>
</feature>
<evidence type="ECO:0000256" key="2">
    <source>
        <dbReference type="SAM" id="Phobius"/>
    </source>
</evidence>
<gene>
    <name evidence="3" type="ORF">DFR68_10854</name>
</gene>
<feature type="region of interest" description="Disordered" evidence="1">
    <location>
        <begin position="1"/>
        <end position="130"/>
    </location>
</feature>
<keyword evidence="2" id="KW-0472">Membrane</keyword>
<organism evidence="3 4">
    <name type="scientific">Nocardia mexicana</name>
    <dbReference type="NCBI Taxonomy" id="279262"/>
    <lineage>
        <taxon>Bacteria</taxon>
        <taxon>Bacillati</taxon>
        <taxon>Actinomycetota</taxon>
        <taxon>Actinomycetes</taxon>
        <taxon>Mycobacteriales</taxon>
        <taxon>Nocardiaceae</taxon>
        <taxon>Nocardia</taxon>
    </lineage>
</organism>
<keyword evidence="4" id="KW-1185">Reference proteome</keyword>
<sequence length="331" mass="35248">MVRRLPAKPGRPEAPDDQRWPVAESDEGWAPPPNGRYAPAAEPEEERWVGGPNRRPPMPPPEDHWQGAPDDRYAPAPDPDQDRWEAARNRRRAQTAEADDDYWEAERGRRRAEPIEADEERWESTQSRRRTGRLRVEVPPIVNPYSIIALIAALLGLFPVALVFGLISFGHPRGRAMAMFALLIGILEVVVLAGVIVLSGVTLPRTAFGSDPTPTAATTVVTVAATPTPPPVPTTAVAPPTAAGPPTVAKGEACTQAQAGLIGAAADGSTLLCLRGGGAYRWAGPNTVSTAVHEGGSKCIPGTDTTARTTDGHALVCEGQGRGGTWSLWVE</sequence>
<dbReference type="AlphaFoldDB" id="A0A370GX10"/>
<evidence type="ECO:0000313" key="3">
    <source>
        <dbReference type="EMBL" id="RDI48225.1"/>
    </source>
</evidence>
<feature type="compositionally biased region" description="Basic and acidic residues" evidence="1">
    <location>
        <begin position="10"/>
        <end position="19"/>
    </location>
</feature>
<proteinExistence type="predicted"/>
<evidence type="ECO:0008006" key="5">
    <source>
        <dbReference type="Google" id="ProtNLM"/>
    </source>
</evidence>
<dbReference type="EMBL" id="QQAZ01000008">
    <property type="protein sequence ID" value="RDI48225.1"/>
    <property type="molecule type" value="Genomic_DNA"/>
</dbReference>
<feature type="compositionally biased region" description="Basic and acidic residues" evidence="1">
    <location>
        <begin position="61"/>
        <end position="73"/>
    </location>
</feature>
<protein>
    <recommendedName>
        <fullName evidence="5">DUF4190 domain-containing protein</fullName>
    </recommendedName>
</protein>
<keyword evidence="2" id="KW-1133">Transmembrane helix</keyword>
<dbReference type="RefSeq" id="WP_068026802.1">
    <property type="nucleotide sequence ID" value="NZ_QQAZ01000008.1"/>
</dbReference>
<reference evidence="3 4" key="1">
    <citation type="submission" date="2018-07" db="EMBL/GenBank/DDBJ databases">
        <title>Genomic Encyclopedia of Type Strains, Phase IV (KMG-IV): sequencing the most valuable type-strain genomes for metagenomic binning, comparative biology and taxonomic classification.</title>
        <authorList>
            <person name="Goeker M."/>
        </authorList>
    </citation>
    <scope>NUCLEOTIDE SEQUENCE [LARGE SCALE GENOMIC DNA]</scope>
    <source>
        <strain evidence="3 4">DSM 44952</strain>
    </source>
</reference>
<feature type="transmembrane region" description="Helical" evidence="2">
    <location>
        <begin position="145"/>
        <end position="167"/>
    </location>
</feature>
<evidence type="ECO:0000256" key="1">
    <source>
        <dbReference type="SAM" id="MobiDB-lite"/>
    </source>
</evidence>
<comment type="caution">
    <text evidence="3">The sequence shown here is derived from an EMBL/GenBank/DDBJ whole genome shotgun (WGS) entry which is preliminary data.</text>
</comment>
<evidence type="ECO:0000313" key="4">
    <source>
        <dbReference type="Proteomes" id="UP000255355"/>
    </source>
</evidence>
<dbReference type="STRING" id="1210089.GCA_001613165_05878"/>
<dbReference type="Proteomes" id="UP000255355">
    <property type="component" value="Unassembled WGS sequence"/>
</dbReference>
<feature type="compositionally biased region" description="Basic and acidic residues" evidence="1">
    <location>
        <begin position="104"/>
        <end position="114"/>
    </location>
</feature>